<dbReference type="PROSITE" id="PS01174">
    <property type="entry name" value="LIPASE_GDXG_SER"/>
    <property type="match status" value="1"/>
</dbReference>
<dbReference type="PANTHER" id="PTHR48081:SF8">
    <property type="entry name" value="ALPHA_BETA HYDROLASE FOLD-3 DOMAIN-CONTAINING PROTEIN-RELATED"/>
    <property type="match status" value="1"/>
</dbReference>
<evidence type="ECO:0000313" key="5">
    <source>
        <dbReference type="EMBL" id="AMU95892.1"/>
    </source>
</evidence>
<evidence type="ECO:0000259" key="4">
    <source>
        <dbReference type="Pfam" id="PF07859"/>
    </source>
</evidence>
<dbReference type="InterPro" id="IPR033140">
    <property type="entry name" value="Lipase_GDXG_put_SER_AS"/>
</dbReference>
<dbReference type="EMBL" id="CP013342">
    <property type="protein sequence ID" value="AMU95892.1"/>
    <property type="molecule type" value="Genomic_DNA"/>
</dbReference>
<evidence type="ECO:0000256" key="3">
    <source>
        <dbReference type="PROSITE-ProRule" id="PRU10038"/>
    </source>
</evidence>
<sequence>MTDGTTPYVRPDVAAFLAFLNAQEGPKMEEMPPEAGREMMRVMGQMADVPRGAIAKVEDRTIPGPAGEIPIRIYDNRPDREPGPVMVFYHGGGWVIGDLDTHDPYCAEAARQLDMPVIAVDYRLAPEHPFPAAPEDCEAATRWVADDIPCTGLVLSGDSAGGNLTIATALALRDTPAAKPVVAIHPIYPAVTTHQDWQSYRDFKDGYLLTEGGMTWFGDHYAADPADRRASPIDFDAAGLPPTLLVTAGLDPLRDQGRAYAGKLIAAGVPTTYREAAGTIHGYICLAQGIPSAKDDIRGNLTVLKAMVAEATA</sequence>
<proteinExistence type="inferred from homology"/>
<dbReference type="STRING" id="1219058.AOA14_14865"/>
<gene>
    <name evidence="5" type="ORF">AOA14_14865</name>
</gene>
<organism evidence="5 6">
    <name type="scientific">Sphingopyxis terrae subsp. terrae NBRC 15098</name>
    <dbReference type="NCBI Taxonomy" id="1219058"/>
    <lineage>
        <taxon>Bacteria</taxon>
        <taxon>Pseudomonadati</taxon>
        <taxon>Pseudomonadota</taxon>
        <taxon>Alphaproteobacteria</taxon>
        <taxon>Sphingomonadales</taxon>
        <taxon>Sphingomonadaceae</taxon>
        <taxon>Sphingopyxis</taxon>
    </lineage>
</organism>
<feature type="active site" evidence="3">
    <location>
        <position position="159"/>
    </location>
</feature>
<protein>
    <submittedName>
        <fullName evidence="5">Lipase</fullName>
    </submittedName>
</protein>
<dbReference type="PANTHER" id="PTHR48081">
    <property type="entry name" value="AB HYDROLASE SUPERFAMILY PROTEIN C4A8.06C"/>
    <property type="match status" value="1"/>
</dbReference>
<name>A0A142W1Q7_9SPHN</name>
<dbReference type="SUPFAM" id="SSF53474">
    <property type="entry name" value="alpha/beta-Hydrolases"/>
    <property type="match status" value="1"/>
</dbReference>
<dbReference type="InterPro" id="IPR050300">
    <property type="entry name" value="GDXG_lipolytic_enzyme"/>
</dbReference>
<accession>A0A142W1Q7</accession>
<dbReference type="RefSeq" id="WP_062902360.1">
    <property type="nucleotide sequence ID" value="NZ_CP013342.1"/>
</dbReference>
<comment type="similarity">
    <text evidence="1">Belongs to the 'GDXG' lipolytic enzyme family.</text>
</comment>
<feature type="domain" description="Alpha/beta hydrolase fold-3" evidence="4">
    <location>
        <begin position="86"/>
        <end position="284"/>
    </location>
</feature>
<dbReference type="InterPro" id="IPR029058">
    <property type="entry name" value="AB_hydrolase_fold"/>
</dbReference>
<dbReference type="AlphaFoldDB" id="A0A142W1Q7"/>
<dbReference type="KEGG" id="ster:AOA14_14865"/>
<dbReference type="Gene3D" id="3.40.50.1820">
    <property type="entry name" value="alpha/beta hydrolase"/>
    <property type="match status" value="1"/>
</dbReference>
<evidence type="ECO:0000256" key="1">
    <source>
        <dbReference type="ARBA" id="ARBA00010515"/>
    </source>
</evidence>
<evidence type="ECO:0000256" key="2">
    <source>
        <dbReference type="ARBA" id="ARBA00022801"/>
    </source>
</evidence>
<reference evidence="6" key="1">
    <citation type="submission" date="2015-11" db="EMBL/GenBank/DDBJ databases">
        <title>Complete genome sequence of a polyethylene glycol-degrading strain Sphingopyxis terrae strain 203-1 (NBRC 15098).</title>
        <authorList>
            <person name="Yoshiyuki O."/>
            <person name="Shouta N."/>
            <person name="Nagata Y."/>
            <person name="Numata M."/>
            <person name="Tsuchikane K."/>
            <person name="Hosoyama A."/>
            <person name="Yamazoe A."/>
            <person name="Tsuda M."/>
            <person name="Fujita N."/>
            <person name="Kawai F."/>
        </authorList>
    </citation>
    <scope>NUCLEOTIDE SEQUENCE [LARGE SCALE GENOMIC DNA]</scope>
    <source>
        <strain evidence="6">203-1</strain>
    </source>
</reference>
<evidence type="ECO:0000313" key="6">
    <source>
        <dbReference type="Proteomes" id="UP000076234"/>
    </source>
</evidence>
<dbReference type="InterPro" id="IPR013094">
    <property type="entry name" value="AB_hydrolase_3"/>
</dbReference>
<dbReference type="Pfam" id="PF07859">
    <property type="entry name" value="Abhydrolase_3"/>
    <property type="match status" value="1"/>
</dbReference>
<dbReference type="Proteomes" id="UP000076234">
    <property type="component" value="Chromosome"/>
</dbReference>
<dbReference type="GO" id="GO:0016787">
    <property type="term" value="F:hydrolase activity"/>
    <property type="evidence" value="ECO:0007669"/>
    <property type="project" value="UniProtKB-KW"/>
</dbReference>
<keyword evidence="2" id="KW-0378">Hydrolase</keyword>
<reference evidence="5 6" key="2">
    <citation type="journal article" date="2016" name="Genome Announc.">
        <title>Complete Genome Sequence of Sphingopyxis terrae Strain 203-1 (NBRC 111660), a Polyethylene Glycol Degrader.</title>
        <authorList>
            <person name="Ohtsubo Y."/>
            <person name="Nonoyama S."/>
            <person name="Nagata Y."/>
            <person name="Numata M."/>
            <person name="Tsuchikane K."/>
            <person name="Hosoyama A."/>
            <person name="Yamazoe A."/>
            <person name="Tsuda M."/>
            <person name="Fujita N."/>
            <person name="Kawai F."/>
        </authorList>
    </citation>
    <scope>NUCLEOTIDE SEQUENCE [LARGE SCALE GENOMIC DNA]</scope>
    <source>
        <strain evidence="5 6">203-1</strain>
    </source>
</reference>